<evidence type="ECO:0000313" key="3">
    <source>
        <dbReference type="Proteomes" id="UP001061452"/>
    </source>
</evidence>
<evidence type="ECO:0000256" key="1">
    <source>
        <dbReference type="SAM" id="Phobius"/>
    </source>
</evidence>
<protein>
    <submittedName>
        <fullName evidence="2">Uncharacterized protein</fullName>
    </submittedName>
</protein>
<comment type="caution">
    <text evidence="2">The sequence shown here is derived from an EMBL/GenBank/DDBJ whole genome shotgun (WGS) entry which is preliminary data.</text>
</comment>
<feature type="transmembrane region" description="Helical" evidence="1">
    <location>
        <begin position="36"/>
        <end position="65"/>
    </location>
</feature>
<keyword evidence="1" id="KW-0472">Membrane</keyword>
<proteinExistence type="predicted"/>
<dbReference type="EMBL" id="BAQJ01000405">
    <property type="protein sequence ID" value="GBQ77933.1"/>
    <property type="molecule type" value="Genomic_DNA"/>
</dbReference>
<keyword evidence="3" id="KW-1185">Reference proteome</keyword>
<keyword evidence="1" id="KW-0812">Transmembrane</keyword>
<organism evidence="2 3">
    <name type="scientific">Komagataeibacter intermedius NRIC 0521</name>
    <dbReference type="NCBI Taxonomy" id="1307934"/>
    <lineage>
        <taxon>Bacteria</taxon>
        <taxon>Pseudomonadati</taxon>
        <taxon>Pseudomonadota</taxon>
        <taxon>Alphaproteobacteria</taxon>
        <taxon>Acetobacterales</taxon>
        <taxon>Acetobacteraceae</taxon>
        <taxon>Komagataeibacter</taxon>
    </lineage>
</organism>
<dbReference type="Proteomes" id="UP001061452">
    <property type="component" value="Unassembled WGS sequence"/>
</dbReference>
<accession>A0ABQ0PQ52</accession>
<sequence length="172" mass="17710">MAFTAFTAALAPAAVLTAILAVTVLAATIAPAAAVLAFTALTAFTAALAPAAVLTTILAVAVLAATVAPATAVLTFAAFTATATTVFATMVLVKGLCLRCKRKGRAKGKRQQDCTFHDVSYGSTPKISGSEAAIDRANIVTNRFGLSDVGPVSGKHSQNRNKFLSFVIFREY</sequence>
<name>A0ABQ0PQ52_9PROT</name>
<gene>
    <name evidence="2" type="ORF">AA0521_3085</name>
</gene>
<keyword evidence="1" id="KW-1133">Transmembrane helix</keyword>
<feature type="transmembrane region" description="Helical" evidence="1">
    <location>
        <begin position="72"/>
        <end position="93"/>
    </location>
</feature>
<evidence type="ECO:0000313" key="2">
    <source>
        <dbReference type="EMBL" id="GBQ77933.1"/>
    </source>
</evidence>
<reference evidence="2" key="1">
    <citation type="submission" date="2013-04" db="EMBL/GenBank/DDBJ databases">
        <title>The genome sequencing project of 58 acetic acid bacteria.</title>
        <authorList>
            <person name="Okamoto-Kainuma A."/>
            <person name="Ishikawa M."/>
            <person name="Umino S."/>
            <person name="Koizumi Y."/>
            <person name="Shiwa Y."/>
            <person name="Yoshikawa H."/>
            <person name="Matsutani M."/>
            <person name="Matsushita K."/>
        </authorList>
    </citation>
    <scope>NUCLEOTIDE SEQUENCE</scope>
    <source>
        <strain evidence="2">NRIC 0521</strain>
    </source>
</reference>